<dbReference type="EMBL" id="CP036287">
    <property type="protein sequence ID" value="QDU68903.1"/>
    <property type="molecule type" value="Genomic_DNA"/>
</dbReference>
<dbReference type="PANTHER" id="PTHR33570">
    <property type="entry name" value="4-CARBOXYMUCONOLACTONE DECARBOXYLASE FAMILY PROTEIN"/>
    <property type="match status" value="1"/>
</dbReference>
<dbReference type="InterPro" id="IPR029032">
    <property type="entry name" value="AhpD-like"/>
</dbReference>
<organism evidence="2 3">
    <name type="scientific">Engelhardtia mirabilis</name>
    <dbReference type="NCBI Taxonomy" id="2528011"/>
    <lineage>
        <taxon>Bacteria</taxon>
        <taxon>Pseudomonadati</taxon>
        <taxon>Planctomycetota</taxon>
        <taxon>Planctomycetia</taxon>
        <taxon>Planctomycetia incertae sedis</taxon>
        <taxon>Engelhardtia</taxon>
    </lineage>
</organism>
<dbReference type="InterPro" id="IPR052512">
    <property type="entry name" value="4CMD/NDH-1_regulator"/>
</dbReference>
<dbReference type="AlphaFoldDB" id="A0A518BPP8"/>
<reference evidence="2 3" key="1">
    <citation type="submission" date="2019-02" db="EMBL/GenBank/DDBJ databases">
        <title>Deep-cultivation of Planctomycetes and their phenomic and genomic characterization uncovers novel biology.</title>
        <authorList>
            <person name="Wiegand S."/>
            <person name="Jogler M."/>
            <person name="Boedeker C."/>
            <person name="Pinto D."/>
            <person name="Vollmers J."/>
            <person name="Rivas-Marin E."/>
            <person name="Kohn T."/>
            <person name="Peeters S.H."/>
            <person name="Heuer A."/>
            <person name="Rast P."/>
            <person name="Oberbeckmann S."/>
            <person name="Bunk B."/>
            <person name="Jeske O."/>
            <person name="Meyerdierks A."/>
            <person name="Storesund J.E."/>
            <person name="Kallscheuer N."/>
            <person name="Luecker S."/>
            <person name="Lage O.M."/>
            <person name="Pohl T."/>
            <person name="Merkel B.J."/>
            <person name="Hornburger P."/>
            <person name="Mueller R.-W."/>
            <person name="Bruemmer F."/>
            <person name="Labrenz M."/>
            <person name="Spormann A.M."/>
            <person name="Op den Camp H."/>
            <person name="Overmann J."/>
            <person name="Amann R."/>
            <person name="Jetten M.S.M."/>
            <person name="Mascher T."/>
            <person name="Medema M.H."/>
            <person name="Devos D.P."/>
            <person name="Kaster A.-K."/>
            <person name="Ovreas L."/>
            <person name="Rohde M."/>
            <person name="Galperin M.Y."/>
            <person name="Jogler C."/>
        </authorList>
    </citation>
    <scope>NUCLEOTIDE SEQUENCE [LARGE SCALE GENOMIC DNA]</scope>
    <source>
        <strain evidence="2 3">Pla133</strain>
    </source>
</reference>
<dbReference type="Pfam" id="PF02627">
    <property type="entry name" value="CMD"/>
    <property type="match status" value="1"/>
</dbReference>
<gene>
    <name evidence="2" type="ORF">Pla133_40180</name>
</gene>
<dbReference type="SUPFAM" id="SSF69118">
    <property type="entry name" value="AhpD-like"/>
    <property type="match status" value="1"/>
</dbReference>
<dbReference type="PANTHER" id="PTHR33570:SF2">
    <property type="entry name" value="CARBOXYMUCONOLACTONE DECARBOXYLASE-LIKE DOMAIN-CONTAINING PROTEIN"/>
    <property type="match status" value="1"/>
</dbReference>
<evidence type="ECO:0000313" key="2">
    <source>
        <dbReference type="EMBL" id="QDU68903.1"/>
    </source>
</evidence>
<evidence type="ECO:0000313" key="3">
    <source>
        <dbReference type="Proteomes" id="UP000316921"/>
    </source>
</evidence>
<protein>
    <submittedName>
        <fullName evidence="2">Carboxymuconolactone decarboxylase family protein</fullName>
    </submittedName>
</protein>
<proteinExistence type="predicted"/>
<keyword evidence="3" id="KW-1185">Reference proteome</keyword>
<dbReference type="Gene3D" id="1.20.1290.10">
    <property type="entry name" value="AhpD-like"/>
    <property type="match status" value="1"/>
</dbReference>
<name>A0A518BPP8_9BACT</name>
<evidence type="ECO:0000259" key="1">
    <source>
        <dbReference type="Pfam" id="PF02627"/>
    </source>
</evidence>
<dbReference type="Proteomes" id="UP000316921">
    <property type="component" value="Chromosome"/>
</dbReference>
<sequence>MERELIELTVFAVLGRWDDLAALRGRPGVRPDRRWREALLQTHLFAGFPRIVEAFGVLGRAGGLGQPDPDETLAEPDLPERGRALFDRIYGSRADRVRAELQGHHADFAAWVEGHAYGRVLTRPGLPAAQRELLAVAALTALGQDRQLASHARGAVACGADPEEVHGVVEAVAPHVDPHDLERARKVVARFAPLDGRQQP</sequence>
<feature type="domain" description="Carboxymuconolactone decarboxylase-like" evidence="1">
    <location>
        <begin position="107"/>
        <end position="175"/>
    </location>
</feature>
<dbReference type="GO" id="GO:0051920">
    <property type="term" value="F:peroxiredoxin activity"/>
    <property type="evidence" value="ECO:0007669"/>
    <property type="project" value="InterPro"/>
</dbReference>
<dbReference type="KEGG" id="pbap:Pla133_40180"/>
<dbReference type="InterPro" id="IPR003779">
    <property type="entry name" value="CMD-like"/>
</dbReference>
<accession>A0A518BPP8</accession>